<organism evidence="2 3">
    <name type="scientific">Streptomyces polygonati</name>
    <dbReference type="NCBI Taxonomy" id="1617087"/>
    <lineage>
        <taxon>Bacteria</taxon>
        <taxon>Bacillati</taxon>
        <taxon>Actinomycetota</taxon>
        <taxon>Actinomycetes</taxon>
        <taxon>Kitasatosporales</taxon>
        <taxon>Streptomycetaceae</taxon>
        <taxon>Streptomyces</taxon>
    </lineage>
</organism>
<keyword evidence="3" id="KW-1185">Reference proteome</keyword>
<comment type="caution">
    <text evidence="2">The sequence shown here is derived from an EMBL/GenBank/DDBJ whole genome shotgun (WGS) entry which is preliminary data.</text>
</comment>
<evidence type="ECO:0000313" key="3">
    <source>
        <dbReference type="Proteomes" id="UP001595765"/>
    </source>
</evidence>
<proteinExistence type="predicted"/>
<evidence type="ECO:0008006" key="4">
    <source>
        <dbReference type="Google" id="ProtNLM"/>
    </source>
</evidence>
<accession>A0ABV8HDY0</accession>
<dbReference type="Proteomes" id="UP001595765">
    <property type="component" value="Unassembled WGS sequence"/>
</dbReference>
<name>A0ABV8HDY0_9ACTN</name>
<dbReference type="EMBL" id="JBHSBB010000003">
    <property type="protein sequence ID" value="MFC4030273.1"/>
    <property type="molecule type" value="Genomic_DNA"/>
</dbReference>
<evidence type="ECO:0000256" key="1">
    <source>
        <dbReference type="SAM" id="MobiDB-lite"/>
    </source>
</evidence>
<dbReference type="RefSeq" id="WP_386425461.1">
    <property type="nucleotide sequence ID" value="NZ_JBHSBB010000003.1"/>
</dbReference>
<feature type="region of interest" description="Disordered" evidence="1">
    <location>
        <begin position="1"/>
        <end position="28"/>
    </location>
</feature>
<evidence type="ECO:0000313" key="2">
    <source>
        <dbReference type="EMBL" id="MFC4030273.1"/>
    </source>
</evidence>
<reference evidence="3" key="1">
    <citation type="journal article" date="2019" name="Int. J. Syst. Evol. Microbiol.">
        <title>The Global Catalogue of Microorganisms (GCM) 10K type strain sequencing project: providing services to taxonomists for standard genome sequencing and annotation.</title>
        <authorList>
            <consortium name="The Broad Institute Genomics Platform"/>
            <consortium name="The Broad Institute Genome Sequencing Center for Infectious Disease"/>
            <person name="Wu L."/>
            <person name="Ma J."/>
        </authorList>
    </citation>
    <scope>NUCLEOTIDE SEQUENCE [LARGE SCALE GENOMIC DNA]</scope>
    <source>
        <strain evidence="3">CGMCC 4.7237</strain>
    </source>
</reference>
<feature type="compositionally biased region" description="Basic and acidic residues" evidence="1">
    <location>
        <begin position="8"/>
        <end position="28"/>
    </location>
</feature>
<sequence length="83" mass="9657">MAIPTHFFRSETSEKLREEGRIEGREEGRRQEKISNILSLLRIRNIAITEAERERITSCTDESTLDQWFSRAATAERAEDVFA</sequence>
<protein>
    <recommendedName>
        <fullName evidence="4">DUF4351 domain-containing protein</fullName>
    </recommendedName>
</protein>
<gene>
    <name evidence="2" type="ORF">ACFO3J_02175</name>
</gene>